<dbReference type="STRING" id="1038014.SAMN04487910_2206"/>
<protein>
    <submittedName>
        <fullName evidence="1">Uncharacterized protein</fullName>
    </submittedName>
</protein>
<organism evidence="1 2">
    <name type="scientific">Aquimarina amphilecti</name>
    <dbReference type="NCBI Taxonomy" id="1038014"/>
    <lineage>
        <taxon>Bacteria</taxon>
        <taxon>Pseudomonadati</taxon>
        <taxon>Bacteroidota</taxon>
        <taxon>Flavobacteriia</taxon>
        <taxon>Flavobacteriales</taxon>
        <taxon>Flavobacteriaceae</taxon>
        <taxon>Aquimarina</taxon>
    </lineage>
</organism>
<dbReference type="AlphaFoldDB" id="A0A1H7PGV1"/>
<gene>
    <name evidence="1" type="ORF">SAMN04487910_2206</name>
</gene>
<dbReference type="Proteomes" id="UP000198521">
    <property type="component" value="Unassembled WGS sequence"/>
</dbReference>
<proteinExistence type="predicted"/>
<dbReference type="EMBL" id="FOAB01000004">
    <property type="protein sequence ID" value="SEL34839.1"/>
    <property type="molecule type" value="Genomic_DNA"/>
</dbReference>
<reference evidence="1 2" key="1">
    <citation type="submission" date="2016-10" db="EMBL/GenBank/DDBJ databases">
        <authorList>
            <person name="de Groot N.N."/>
        </authorList>
    </citation>
    <scope>NUCLEOTIDE SEQUENCE [LARGE SCALE GENOMIC DNA]</scope>
    <source>
        <strain evidence="1 2">DSM 25232</strain>
    </source>
</reference>
<evidence type="ECO:0000313" key="2">
    <source>
        <dbReference type="Proteomes" id="UP000198521"/>
    </source>
</evidence>
<name>A0A1H7PGV1_AQUAM</name>
<keyword evidence="2" id="KW-1185">Reference proteome</keyword>
<accession>A0A1H7PGV1</accession>
<sequence>MFFKIKSYFRFLIKSTNQHGVHSPFIYSLITKCFYDSKKKDSYPKIKSIIKKNIIDINLKNAKLLNRLIPYLDYKSVLIPEKSSNTIGEILAIDNSISISCSKTDKKKYDLIYLNISFLEKNPAYLETLFSKVHNDSLLLLQAIQSSKEHQSIWNKLQDNNNVKVTINTFDLGFVFFRKEQEKEHFTIRV</sequence>
<evidence type="ECO:0000313" key="1">
    <source>
        <dbReference type="EMBL" id="SEL34839.1"/>
    </source>
</evidence>